<feature type="signal peptide" evidence="1">
    <location>
        <begin position="1"/>
        <end position="18"/>
    </location>
</feature>
<keyword evidence="3" id="KW-1185">Reference proteome</keyword>
<comment type="caution">
    <text evidence="2">The sequence shown here is derived from an EMBL/GenBank/DDBJ whole genome shotgun (WGS) entry which is preliminary data.</text>
</comment>
<name>A0ABS9SNK0_9BACT</name>
<protein>
    <submittedName>
        <fullName evidence="2">Uncharacterized protein</fullName>
    </submittedName>
</protein>
<organism evidence="2 3">
    <name type="scientific">Niabella ginsengisoli</name>
    <dbReference type="NCBI Taxonomy" id="522298"/>
    <lineage>
        <taxon>Bacteria</taxon>
        <taxon>Pseudomonadati</taxon>
        <taxon>Bacteroidota</taxon>
        <taxon>Chitinophagia</taxon>
        <taxon>Chitinophagales</taxon>
        <taxon>Chitinophagaceae</taxon>
        <taxon>Niabella</taxon>
    </lineage>
</organism>
<evidence type="ECO:0000313" key="3">
    <source>
        <dbReference type="Proteomes" id="UP001202248"/>
    </source>
</evidence>
<feature type="chain" id="PRO_5045404971" evidence="1">
    <location>
        <begin position="19"/>
        <end position="146"/>
    </location>
</feature>
<evidence type="ECO:0000313" key="2">
    <source>
        <dbReference type="EMBL" id="MCH5599734.1"/>
    </source>
</evidence>
<dbReference type="RefSeq" id="WP_240831767.1">
    <property type="nucleotide sequence ID" value="NZ_JAKWBL010000004.1"/>
</dbReference>
<sequence length="146" mass="16223">MKKVLLLTAVVLPGLLWAQQDENKNKQEAERIIITKKGADTEKLNIIVDGDDITVNGKPVQEGEAGDVTVKRLKIKDLNTFNWSPDAGFGDNENVLNRNFRIMQAPNKAMLGVVTEKNEQGAKVVNVNEETAAKKQVCRKEILLLK</sequence>
<proteinExistence type="predicted"/>
<accession>A0ABS9SNK0</accession>
<evidence type="ECO:0000256" key="1">
    <source>
        <dbReference type="SAM" id="SignalP"/>
    </source>
</evidence>
<reference evidence="2 3" key="1">
    <citation type="submission" date="2022-02" db="EMBL/GenBank/DDBJ databases">
        <authorList>
            <person name="Min J."/>
        </authorList>
    </citation>
    <scope>NUCLEOTIDE SEQUENCE [LARGE SCALE GENOMIC DNA]</scope>
    <source>
        <strain evidence="2 3">GR10-1</strain>
    </source>
</reference>
<dbReference type="EMBL" id="JAKWBL010000004">
    <property type="protein sequence ID" value="MCH5599734.1"/>
    <property type="molecule type" value="Genomic_DNA"/>
</dbReference>
<dbReference type="Proteomes" id="UP001202248">
    <property type="component" value="Unassembled WGS sequence"/>
</dbReference>
<gene>
    <name evidence="2" type="ORF">MKP09_18360</name>
</gene>
<keyword evidence="1" id="KW-0732">Signal</keyword>